<accession>A0ABR2JSP0</accession>
<reference evidence="1 2" key="1">
    <citation type="submission" date="2024-04" db="EMBL/GenBank/DDBJ databases">
        <title>Tritrichomonas musculus Genome.</title>
        <authorList>
            <person name="Alves-Ferreira E."/>
            <person name="Grigg M."/>
            <person name="Lorenzi H."/>
            <person name="Galac M."/>
        </authorList>
    </citation>
    <scope>NUCLEOTIDE SEQUENCE [LARGE SCALE GENOMIC DNA]</scope>
    <source>
        <strain evidence="1 2">EAF2021</strain>
    </source>
</reference>
<sequence>MTGGVWNSLYRRLAMKADDKSKNEVNNGRYKKKDKPKPKNLFEFKNNSLKGFFSYLRSHSSINDEVKVTCSSKEGGDTIKYNRFRLSFSFCQILQNCLKLALLFWN</sequence>
<gene>
    <name evidence="1" type="ORF">M9Y10_003971</name>
</gene>
<protein>
    <submittedName>
        <fullName evidence="1">Uncharacterized protein</fullName>
    </submittedName>
</protein>
<name>A0ABR2JSP0_9EUKA</name>
<dbReference type="EMBL" id="JAPFFF010000010">
    <property type="protein sequence ID" value="KAK8881237.1"/>
    <property type="molecule type" value="Genomic_DNA"/>
</dbReference>
<evidence type="ECO:0000313" key="2">
    <source>
        <dbReference type="Proteomes" id="UP001470230"/>
    </source>
</evidence>
<proteinExistence type="predicted"/>
<evidence type="ECO:0000313" key="1">
    <source>
        <dbReference type="EMBL" id="KAK8881237.1"/>
    </source>
</evidence>
<comment type="caution">
    <text evidence="1">The sequence shown here is derived from an EMBL/GenBank/DDBJ whole genome shotgun (WGS) entry which is preliminary data.</text>
</comment>
<organism evidence="1 2">
    <name type="scientific">Tritrichomonas musculus</name>
    <dbReference type="NCBI Taxonomy" id="1915356"/>
    <lineage>
        <taxon>Eukaryota</taxon>
        <taxon>Metamonada</taxon>
        <taxon>Parabasalia</taxon>
        <taxon>Tritrichomonadida</taxon>
        <taxon>Tritrichomonadidae</taxon>
        <taxon>Tritrichomonas</taxon>
    </lineage>
</organism>
<keyword evidence="2" id="KW-1185">Reference proteome</keyword>
<dbReference type="Proteomes" id="UP001470230">
    <property type="component" value="Unassembled WGS sequence"/>
</dbReference>